<comment type="caution">
    <text evidence="2">The sequence shown here is derived from an EMBL/GenBank/DDBJ whole genome shotgun (WGS) entry which is preliminary data.</text>
</comment>
<protein>
    <submittedName>
        <fullName evidence="2">Uncharacterized protein</fullName>
    </submittedName>
</protein>
<dbReference type="EMBL" id="BARV01024380">
    <property type="protein sequence ID" value="GAI46184.1"/>
    <property type="molecule type" value="Genomic_DNA"/>
</dbReference>
<evidence type="ECO:0000313" key="1">
    <source>
        <dbReference type="EMBL" id="GAG74260.1"/>
    </source>
</evidence>
<dbReference type="AlphaFoldDB" id="X1QSE0"/>
<reference evidence="2" key="1">
    <citation type="journal article" date="2014" name="Front. Microbiol.">
        <title>High frequency of phylogenetically diverse reductive dehalogenase-homologous genes in deep subseafloor sedimentary metagenomes.</title>
        <authorList>
            <person name="Kawai M."/>
            <person name="Futagami T."/>
            <person name="Toyoda A."/>
            <person name="Takaki Y."/>
            <person name="Nishi S."/>
            <person name="Hori S."/>
            <person name="Arai W."/>
            <person name="Tsubouchi T."/>
            <person name="Morono Y."/>
            <person name="Uchiyama I."/>
            <person name="Ito T."/>
            <person name="Fujiyama A."/>
            <person name="Inagaki F."/>
            <person name="Takami H."/>
        </authorList>
    </citation>
    <scope>NUCLEOTIDE SEQUENCE</scope>
    <source>
        <strain evidence="2">Expedition CK06-06</strain>
    </source>
</reference>
<dbReference type="EMBL" id="BART01000683">
    <property type="protein sequence ID" value="GAG74260.1"/>
    <property type="molecule type" value="Genomic_DNA"/>
</dbReference>
<name>X1QSE0_9ZZZZ</name>
<evidence type="ECO:0000313" key="2">
    <source>
        <dbReference type="EMBL" id="GAI46184.1"/>
    </source>
</evidence>
<sequence length="45" mass="5405">MKIILNANKCSDWLPLVDMFRTFYFDEFIGLKDKLEIIKSNFVFT</sequence>
<proteinExistence type="predicted"/>
<gene>
    <name evidence="1" type="ORF">S01H4_02944</name>
    <name evidence="2" type="ORF">S06H3_39813</name>
</gene>
<accession>X1QSE0</accession>
<organism evidence="2">
    <name type="scientific">marine sediment metagenome</name>
    <dbReference type="NCBI Taxonomy" id="412755"/>
    <lineage>
        <taxon>unclassified sequences</taxon>
        <taxon>metagenomes</taxon>
        <taxon>ecological metagenomes</taxon>
    </lineage>
</organism>